<keyword evidence="2" id="KW-1185">Reference proteome</keyword>
<dbReference type="PANTHER" id="PTHR11362">
    <property type="entry name" value="PHOSPHATIDYLETHANOLAMINE-BINDING PROTEIN"/>
    <property type="match status" value="1"/>
</dbReference>
<dbReference type="Proteomes" id="UP000593562">
    <property type="component" value="Unassembled WGS sequence"/>
</dbReference>
<dbReference type="InterPro" id="IPR035810">
    <property type="entry name" value="PEBP_euk"/>
</dbReference>
<name>A0A7J7BWW5_TRIWF</name>
<proteinExistence type="predicted"/>
<dbReference type="InParanoid" id="A0A7J7BWW5"/>
<dbReference type="AlphaFoldDB" id="A0A7J7BWW5"/>
<reference evidence="1 2" key="1">
    <citation type="journal article" date="2020" name="Nat. Commun.">
        <title>Genome of Tripterygium wilfordii and identification of cytochrome P450 involved in triptolide biosynthesis.</title>
        <authorList>
            <person name="Tu L."/>
            <person name="Su P."/>
            <person name="Zhang Z."/>
            <person name="Gao L."/>
            <person name="Wang J."/>
            <person name="Hu T."/>
            <person name="Zhou J."/>
            <person name="Zhang Y."/>
            <person name="Zhao Y."/>
            <person name="Liu Y."/>
            <person name="Song Y."/>
            <person name="Tong Y."/>
            <person name="Lu Y."/>
            <person name="Yang J."/>
            <person name="Xu C."/>
            <person name="Jia M."/>
            <person name="Peters R.J."/>
            <person name="Huang L."/>
            <person name="Gao W."/>
        </authorList>
    </citation>
    <scope>NUCLEOTIDE SEQUENCE [LARGE SCALE GENOMIC DNA]</scope>
    <source>
        <strain evidence="2">cv. XIE 37</strain>
        <tissue evidence="1">Leaf</tissue>
    </source>
</reference>
<gene>
    <name evidence="1" type="ORF">HS088_TW22G00005</name>
</gene>
<dbReference type="Gene3D" id="3.90.280.10">
    <property type="entry name" value="PEBP-like"/>
    <property type="match status" value="1"/>
</dbReference>
<dbReference type="InterPro" id="IPR036610">
    <property type="entry name" value="PEBP-like_sf"/>
</dbReference>
<sequence length="164" mass="18590">MPRDRDPLVVGRIVGDVLDPFTRSLSLRVTYNNTREVNNGCELKPSHVSNQPRVDIGGDDLRTFYTLAKRLCATRARDRGWEFIGSFSYCFVNWEGKLFMHPDGARISILETSLSFIILDCRWPLFISTVKGRADPVEEGVKCMPSIGYCQLPCLIIINDDCDN</sequence>
<protein>
    <submittedName>
        <fullName evidence="1">Flowering locus T1</fullName>
    </submittedName>
</protein>
<dbReference type="SUPFAM" id="SSF49777">
    <property type="entry name" value="PEBP-like"/>
    <property type="match status" value="1"/>
</dbReference>
<evidence type="ECO:0000313" key="1">
    <source>
        <dbReference type="EMBL" id="KAF5726328.1"/>
    </source>
</evidence>
<dbReference type="EMBL" id="JAAARO010000022">
    <property type="protein sequence ID" value="KAF5726328.1"/>
    <property type="molecule type" value="Genomic_DNA"/>
</dbReference>
<evidence type="ECO:0000313" key="2">
    <source>
        <dbReference type="Proteomes" id="UP000593562"/>
    </source>
</evidence>
<comment type="caution">
    <text evidence="1">The sequence shown here is derived from an EMBL/GenBank/DDBJ whole genome shotgun (WGS) entry which is preliminary data.</text>
</comment>
<dbReference type="PANTHER" id="PTHR11362:SF9">
    <property type="entry name" value="PROTEIN FLOWERING LOCUS T-RELATED"/>
    <property type="match status" value="1"/>
</dbReference>
<accession>A0A7J7BWW5</accession>
<organism evidence="1 2">
    <name type="scientific">Tripterygium wilfordii</name>
    <name type="common">Thunder God vine</name>
    <dbReference type="NCBI Taxonomy" id="458696"/>
    <lineage>
        <taxon>Eukaryota</taxon>
        <taxon>Viridiplantae</taxon>
        <taxon>Streptophyta</taxon>
        <taxon>Embryophyta</taxon>
        <taxon>Tracheophyta</taxon>
        <taxon>Spermatophyta</taxon>
        <taxon>Magnoliopsida</taxon>
        <taxon>eudicotyledons</taxon>
        <taxon>Gunneridae</taxon>
        <taxon>Pentapetalae</taxon>
        <taxon>rosids</taxon>
        <taxon>fabids</taxon>
        <taxon>Celastrales</taxon>
        <taxon>Celastraceae</taxon>
        <taxon>Tripterygium</taxon>
    </lineage>
</organism>